<comment type="caution">
    <text evidence="4">The sequence shown here is derived from an EMBL/GenBank/DDBJ whole genome shotgun (WGS) entry which is preliminary data.</text>
</comment>
<dbReference type="PANTHER" id="PTHR30461">
    <property type="entry name" value="DNA-INVERTASE FROM LAMBDOID PROPHAGE"/>
    <property type="match status" value="1"/>
</dbReference>
<feature type="domain" description="Recombinase" evidence="3">
    <location>
        <begin position="178"/>
        <end position="301"/>
    </location>
</feature>
<protein>
    <submittedName>
        <fullName evidence="4">Recombinase family protein</fullName>
    </submittedName>
</protein>
<keyword evidence="1" id="KW-0175">Coiled coil</keyword>
<gene>
    <name evidence="4" type="ORF">KKP3000_003778</name>
</gene>
<dbReference type="PROSITE" id="PS51737">
    <property type="entry name" value="RECOMBINASE_DNA_BIND"/>
    <property type="match status" value="1"/>
</dbReference>
<dbReference type="InterPro" id="IPR038109">
    <property type="entry name" value="DNA_bind_recomb_sf"/>
</dbReference>
<dbReference type="Gene3D" id="3.40.50.1390">
    <property type="entry name" value="Resolvase, N-terminal catalytic domain"/>
    <property type="match status" value="1"/>
</dbReference>
<proteinExistence type="predicted"/>
<dbReference type="Pfam" id="PF00239">
    <property type="entry name" value="Resolvase"/>
    <property type="match status" value="1"/>
</dbReference>
<keyword evidence="5" id="KW-1185">Reference proteome</keyword>
<dbReference type="Proteomes" id="UP001579974">
    <property type="component" value="Unassembled WGS sequence"/>
</dbReference>
<dbReference type="Gene3D" id="3.90.1750.20">
    <property type="entry name" value="Putative Large Serine Recombinase, Chain B, Domain 2"/>
    <property type="match status" value="1"/>
</dbReference>
<dbReference type="InterPro" id="IPR050639">
    <property type="entry name" value="SSR_resolvase"/>
</dbReference>
<dbReference type="EMBL" id="JBDXSU010000005">
    <property type="protein sequence ID" value="MFB5190333.1"/>
    <property type="molecule type" value="Genomic_DNA"/>
</dbReference>
<reference evidence="4 5" key="1">
    <citation type="journal article" date="2024" name="Int. J. Mol. Sci.">
        <title>Exploration of Alicyclobacillus spp. Genome in Search of Antibiotic Resistance.</title>
        <authorList>
            <person name="Bucka-Kolendo J."/>
            <person name="Kiousi D.E."/>
            <person name="Dekowska A."/>
            <person name="Mikolajczuk-Szczyrba A."/>
            <person name="Karadedos D.M."/>
            <person name="Michael P."/>
            <person name="Galanis A."/>
            <person name="Sokolowska B."/>
        </authorList>
    </citation>
    <scope>NUCLEOTIDE SEQUENCE [LARGE SCALE GENOMIC DNA]</scope>
    <source>
        <strain evidence="4 5">KKP 3000</strain>
    </source>
</reference>
<dbReference type="PANTHER" id="PTHR30461:SF23">
    <property type="entry name" value="DNA RECOMBINASE-RELATED"/>
    <property type="match status" value="1"/>
</dbReference>
<dbReference type="InterPro" id="IPR006119">
    <property type="entry name" value="Resolv_N"/>
</dbReference>
<evidence type="ECO:0000256" key="1">
    <source>
        <dbReference type="SAM" id="Coils"/>
    </source>
</evidence>
<evidence type="ECO:0000313" key="5">
    <source>
        <dbReference type="Proteomes" id="UP001579974"/>
    </source>
</evidence>
<sequence length="532" mass="61300">MASGNFPENLANVWVYLRKSREDREAEERARKEGRYDIETLARHRRKLFELAHAFQWKITRVFEEVASGEYISERPEMMKLLEGVEMGEADAVLAMDIDRLGRGDMEDQGRILRVFRETETLLLTPDKVYDLSDEMDEEWTEFKAFFARRELKMITKRMQRGRIASVQDGKYLGTRPPFGYDIGEDLVLVPNGDANTVRMIFDLHVNRGMGGGHIAAYLNSLGVKTATGKTWRSANVVSILRNAHYAGDIVWGRIKHDKRKGTQRKRSEDEVIRASGRHEPLISKEMFERSATIRASRSHAPVGFRKGIANPMASLVECSKCGEKLIRRPYTKQASHLICKNPTCDQRSTRLDIVENRIMQALQVWLYDYTLSYHELSTAAARPTKATFSLASRLSQIDQDIARVETQQNNLQNLLEQGIYDGPTYLVRQQKLLDELTQLRQQKVAVQSEIAETRQIDEAMHDVIPRVTRVLDLYPKMKSPAEQNKLLRSILHKVVYNKEKWQRGDEFDLDIYPAFDVSRALSSDVTDNRFK</sequence>
<dbReference type="InterPro" id="IPR011109">
    <property type="entry name" value="DNA_bind_recombinase_dom"/>
</dbReference>
<dbReference type="InterPro" id="IPR036162">
    <property type="entry name" value="Resolvase-like_N_sf"/>
</dbReference>
<name>A0ABV5ADI5_9BACL</name>
<organism evidence="4 5">
    <name type="scientific">Alicyclobacillus fastidiosus</name>
    <dbReference type="NCBI Taxonomy" id="392011"/>
    <lineage>
        <taxon>Bacteria</taxon>
        <taxon>Bacillati</taxon>
        <taxon>Bacillota</taxon>
        <taxon>Bacilli</taxon>
        <taxon>Bacillales</taxon>
        <taxon>Alicyclobacillaceae</taxon>
        <taxon>Alicyclobacillus</taxon>
    </lineage>
</organism>
<feature type="coiled-coil region" evidence="1">
    <location>
        <begin position="395"/>
        <end position="457"/>
    </location>
</feature>
<evidence type="ECO:0000259" key="2">
    <source>
        <dbReference type="PROSITE" id="PS51736"/>
    </source>
</evidence>
<evidence type="ECO:0000259" key="3">
    <source>
        <dbReference type="PROSITE" id="PS51737"/>
    </source>
</evidence>
<dbReference type="CDD" id="cd00338">
    <property type="entry name" value="Ser_Recombinase"/>
    <property type="match status" value="1"/>
</dbReference>
<evidence type="ECO:0000313" key="4">
    <source>
        <dbReference type="EMBL" id="MFB5190333.1"/>
    </source>
</evidence>
<dbReference type="Pfam" id="PF07508">
    <property type="entry name" value="Recombinase"/>
    <property type="match status" value="1"/>
</dbReference>
<accession>A0ABV5ADI5</accession>
<dbReference type="PROSITE" id="PS51736">
    <property type="entry name" value="RECOMBINASES_3"/>
    <property type="match status" value="1"/>
</dbReference>
<dbReference type="RefSeq" id="WP_275473616.1">
    <property type="nucleotide sequence ID" value="NZ_CP162940.1"/>
</dbReference>
<dbReference type="SUPFAM" id="SSF53041">
    <property type="entry name" value="Resolvase-like"/>
    <property type="match status" value="1"/>
</dbReference>
<dbReference type="SMART" id="SM00857">
    <property type="entry name" value="Resolvase"/>
    <property type="match status" value="1"/>
</dbReference>
<feature type="domain" description="Resolvase/invertase-type recombinase catalytic" evidence="2">
    <location>
        <begin position="12"/>
        <end position="170"/>
    </location>
</feature>